<keyword evidence="4" id="KW-1015">Disulfide bond</keyword>
<name>A0ABR1CQU8_NECAM</name>
<keyword evidence="3" id="KW-0732">Signal</keyword>
<dbReference type="Gene3D" id="2.10.25.10">
    <property type="entry name" value="Laminin"/>
    <property type="match status" value="3"/>
</dbReference>
<dbReference type="CDD" id="cd00054">
    <property type="entry name" value="EGF_CA"/>
    <property type="match status" value="1"/>
</dbReference>
<reference evidence="8 9" key="1">
    <citation type="submission" date="2023-08" db="EMBL/GenBank/DDBJ databases">
        <title>A Necator americanus chromosomal reference genome.</title>
        <authorList>
            <person name="Ilik V."/>
            <person name="Petrzelkova K.J."/>
            <person name="Pardy F."/>
            <person name="Fuh T."/>
            <person name="Niatou-Singa F.S."/>
            <person name="Gouil Q."/>
            <person name="Baker L."/>
            <person name="Ritchie M.E."/>
            <person name="Jex A.R."/>
            <person name="Gazzola D."/>
            <person name="Li H."/>
            <person name="Toshio Fujiwara R."/>
            <person name="Zhan B."/>
            <person name="Aroian R.V."/>
            <person name="Pafco B."/>
            <person name="Schwarz E.M."/>
        </authorList>
    </citation>
    <scope>NUCLEOTIDE SEQUENCE [LARGE SCALE GENOMIC DNA]</scope>
    <source>
        <strain evidence="8 9">Aroian</strain>
        <tissue evidence="8">Whole animal</tissue>
    </source>
</reference>
<protein>
    <recommendedName>
        <fullName evidence="10">von Willebrand factor type A domain protein</fullName>
    </recommendedName>
</protein>
<evidence type="ECO:0000313" key="8">
    <source>
        <dbReference type="EMBL" id="KAK6739571.1"/>
    </source>
</evidence>
<dbReference type="Proteomes" id="UP001303046">
    <property type="component" value="Unassembled WGS sequence"/>
</dbReference>
<dbReference type="Pfam" id="PF25106">
    <property type="entry name" value="VWA_4"/>
    <property type="match status" value="1"/>
</dbReference>
<dbReference type="PANTHER" id="PTHR47324:SF1">
    <property type="entry name" value="EGF-LIKE DOMAIN-CONTAINING PROTEIN-RELATED"/>
    <property type="match status" value="1"/>
</dbReference>
<feature type="disulfide bond" evidence="4">
    <location>
        <begin position="673"/>
        <end position="682"/>
    </location>
</feature>
<feature type="domain" description="VWFA" evidence="7">
    <location>
        <begin position="1804"/>
        <end position="1986"/>
    </location>
</feature>
<dbReference type="PROSITE" id="PS50234">
    <property type="entry name" value="VWFA"/>
    <property type="match status" value="1"/>
</dbReference>
<dbReference type="InterPro" id="IPR036465">
    <property type="entry name" value="vWFA_dom_sf"/>
</dbReference>
<dbReference type="SMART" id="SM00181">
    <property type="entry name" value="EGF"/>
    <property type="match status" value="3"/>
</dbReference>
<dbReference type="InterPro" id="IPR056861">
    <property type="entry name" value="HMCN1-like_VWA"/>
</dbReference>
<dbReference type="InterPro" id="IPR016187">
    <property type="entry name" value="CTDL_fold"/>
</dbReference>
<dbReference type="InterPro" id="IPR002035">
    <property type="entry name" value="VWF_A"/>
</dbReference>
<evidence type="ECO:0008006" key="10">
    <source>
        <dbReference type="Google" id="ProtNLM"/>
    </source>
</evidence>
<dbReference type="CDD" id="cd00037">
    <property type="entry name" value="CLECT"/>
    <property type="match status" value="1"/>
</dbReference>
<dbReference type="InterPro" id="IPR006582">
    <property type="entry name" value="MD_domain"/>
</dbReference>
<keyword evidence="2" id="KW-0964">Secreted</keyword>
<proteinExistence type="predicted"/>
<dbReference type="InterPro" id="IPR016186">
    <property type="entry name" value="C-type_lectin-like/link_sf"/>
</dbReference>
<dbReference type="SUPFAM" id="SSF56436">
    <property type="entry name" value="C-type lectin-like"/>
    <property type="match status" value="1"/>
</dbReference>
<dbReference type="InterPro" id="IPR053295">
    <property type="entry name" value="Innate_immunity_reg"/>
</dbReference>
<evidence type="ECO:0000256" key="4">
    <source>
        <dbReference type="PROSITE-ProRule" id="PRU00076"/>
    </source>
</evidence>
<dbReference type="EMBL" id="JAVFWL010000003">
    <property type="protein sequence ID" value="KAK6739571.1"/>
    <property type="molecule type" value="Genomic_DNA"/>
</dbReference>
<dbReference type="PROSITE" id="PS00022">
    <property type="entry name" value="EGF_1"/>
    <property type="match status" value="3"/>
</dbReference>
<keyword evidence="9" id="KW-1185">Reference proteome</keyword>
<dbReference type="PROSITE" id="PS01186">
    <property type="entry name" value="EGF_2"/>
    <property type="match status" value="3"/>
</dbReference>
<comment type="subcellular location">
    <subcellularLocation>
        <location evidence="1">Secreted</location>
    </subcellularLocation>
</comment>
<organism evidence="8 9">
    <name type="scientific">Necator americanus</name>
    <name type="common">Human hookworm</name>
    <dbReference type="NCBI Taxonomy" id="51031"/>
    <lineage>
        <taxon>Eukaryota</taxon>
        <taxon>Metazoa</taxon>
        <taxon>Ecdysozoa</taxon>
        <taxon>Nematoda</taxon>
        <taxon>Chromadorea</taxon>
        <taxon>Rhabditida</taxon>
        <taxon>Rhabditina</taxon>
        <taxon>Rhabditomorpha</taxon>
        <taxon>Strongyloidea</taxon>
        <taxon>Ancylostomatidae</taxon>
        <taxon>Bunostominae</taxon>
        <taxon>Necator</taxon>
    </lineage>
</organism>
<dbReference type="PROSITE" id="PS50041">
    <property type="entry name" value="C_TYPE_LECTIN_2"/>
    <property type="match status" value="1"/>
</dbReference>
<evidence type="ECO:0000259" key="6">
    <source>
        <dbReference type="PROSITE" id="PS50041"/>
    </source>
</evidence>
<feature type="domain" description="EGF-like" evidence="5">
    <location>
        <begin position="1300"/>
        <end position="1334"/>
    </location>
</feature>
<accession>A0ABR1CQU8</accession>
<sequence length="2003" mass="221960">MVISSADLQNSYCQLTMRARTEMTLQGGFLLGRGYTPERSDYPDSRYTYFQESAPVAVHVNRMRSPGSVNAIKFVGEDNVFYRPKLLQKRYNCSYEYIFESFYCSQKGYFYYQIEGISFQGYAFRRIQAFNCIVNTNPTSAPTTTPVPTQPSTCQNGGVLVKGLDGTTYCYCIGLFSGANCEQRLCANGGKHLTDKILGTVTSDNTCRCPGGYEGSHCENVICNDNTGLEFNANEPTLTFVIRSRQQLSDVIGQATAAISQLVTDLSFDPTYIKAYVLVLFNNGNMLLSRTYASFGEMEIDLLKAEHTSDTNGSCTDAVFANTAAALQRYLTYKSPVYILTDALPNDDDSLESVFHLDSYWRVPLNFIYLEPSPQSGCATTIENPDYRAMDSLARRTGGMTFYFPYNKQNTTQQFLYQHMFNTVYRSQLMLLNDLPVCAKQNVYNPVSIDIAVEQMVIVGTGKGLSLVLTSPEGDLATYDTMYSDGTNYVWVKNGPYTGNWLITMYSSEETLGCNYKVFQKSYHSPVSTANQYDLFWGVAPRLDSDDVLLQPYHNLQQSIVMHLTNYRLDSPPERVHAALTVRAIRNNRPVTIFNTNGEWRDICSYNFYFPPMQCKVPNEILYFNFFVRDSFGFAVQRAGVMYCAQVQPTPQPPDHQCQNGGIINAANTTCFCPPGFTGTYCEQLMCYNGGTPAGQMCQCPTGWIGTFCEIAKCTERGPTPEYIRTNVDMVFMLELTVQGHAQVYYLNSVIGDLIRDIQSQDGQWITRYIIAGYNSTWADVLYESPSRDPAGLIAFMNQLAQQAPTDTGCMVQLWRGLDKLSRMIRFGSYVEIFTASPQDQTVFDNFYTAYENARALGIRVNAFVNILQKGYACNATDNDFDTLFALTSSTTGYNYPLHPFDIPQATTRLIPIQFSSGIVYSQFQANCMDHMQMFFPIDAYAQTIQLNAIGFNKTVKIFDGDGNEQPADVIMSDPSTGWDILEVRKPCDSGWDQVDQYCILFDLRPFTYDQADRFCHDSGGSLVDDLSDAKHQYLLKEGYGTDFWFGLINPNNTGYVWDRPDGTAMLPLTKPTFWTGGQDPTYDPNKQCVYWDGKQTQSGNTWTPDSCAVKRSFVCQKHRYDPDHRPNVIGDVDLPAGKWYATVHVASTTMPWCFVQVRLQSDLQVVAGYATSVNDDQPGLDPVGDSTNNRLITYVHSLDNAHRTPILTHALINDAYNATFYNAVTYGIRASCSYPWASQTFSCPNGAADMNELAITHIGEDVFGNLFQRVTTAHCSKEIITCNGGVRWQGTCVCTEYWTGKQCNIPICVNGGTLTNDNRRCNCTNGYTGMHCEIELCLTKTPITLSPDYKTLVIVVETTIQNKPVAQSLVQNLTSVVNGALKNNLNWFSNYALVTYDTTGITSQFYKYTSIDALVMGLNSAVSRINDQGSCSLPLYGTLATVLSNTGSIASPNSEMFVFTSAGASDIQKRPPLSQLLGDLQTHFTYIYTTDTCGSLPKDGSLTQTARLAYSSTGNVLFAKSADISTLFSAYFPTLYGSYVLTNPTGHTQFQCPDGRDWFVEVDFATTTIYVTTTTSYGSLGVITPMNANITPVTLAKVGQTTVYKIDVDRLPGIYTLMLTSPGDCYIHVYAVGGAKVYYDFASLSVTDPTASHIDGYYPYPDKGVAYVVTLHADAIPGTILKQVELYDPDSNQVLLRSPLYPRMNCTFEYYSDEFVCNSEAMGILIYGQDNHNQQFRRQEITYCYDPKNIVTTTSPATNPRTTTKPLVSTQKTTAKQQQTTKGVVTTMPPVTMTTAPPPLAFDIAVLIDVSQSAWSTYNQMSSFVLTLMQNFVVSQSNARVAIIPVFGDQSLGAMVVANLDTISSSSMLSDYLQQTKQGFSDFDTQGQALALALNTVINPNFKIAGYRTGLTNHLILYITATSGFSNQAQVVAQQVLQSKTYGIVTVGYGTEVVDLQSMQAIAGGSACSFYGADAQALQNQVSAVQALITAASTNGGKYCGN</sequence>
<evidence type="ECO:0000256" key="3">
    <source>
        <dbReference type="ARBA" id="ARBA00022729"/>
    </source>
</evidence>
<feature type="domain" description="EGF-like" evidence="5">
    <location>
        <begin position="177"/>
        <end position="219"/>
    </location>
</feature>
<dbReference type="Pfam" id="PF24415">
    <property type="entry name" value="Ig_Irg-7"/>
    <property type="match status" value="2"/>
</dbReference>
<dbReference type="SMART" id="SM00034">
    <property type="entry name" value="CLECT"/>
    <property type="match status" value="1"/>
</dbReference>
<comment type="caution">
    <text evidence="4">Lacks conserved residue(s) required for the propagation of feature annotation.</text>
</comment>
<feature type="disulfide bond" evidence="4">
    <location>
        <begin position="209"/>
        <end position="218"/>
    </location>
</feature>
<dbReference type="Gene3D" id="3.40.50.410">
    <property type="entry name" value="von Willebrand factor, type A domain"/>
    <property type="match status" value="1"/>
</dbReference>
<evidence type="ECO:0000256" key="2">
    <source>
        <dbReference type="ARBA" id="ARBA00022525"/>
    </source>
</evidence>
<evidence type="ECO:0000259" key="5">
    <source>
        <dbReference type="PROSITE" id="PS50026"/>
    </source>
</evidence>
<dbReference type="SMART" id="SM00604">
    <property type="entry name" value="MD"/>
    <property type="match status" value="3"/>
</dbReference>
<dbReference type="PANTHER" id="PTHR47324">
    <property type="entry name" value="PROTEIN IRG-7-RELATED"/>
    <property type="match status" value="1"/>
</dbReference>
<comment type="caution">
    <text evidence="8">The sequence shown here is derived from an EMBL/GenBank/DDBJ whole genome shotgun (WGS) entry which is preliminary data.</text>
</comment>
<dbReference type="Pfam" id="PF00059">
    <property type="entry name" value="Lectin_C"/>
    <property type="match status" value="1"/>
</dbReference>
<dbReference type="InterPro" id="IPR001304">
    <property type="entry name" value="C-type_lectin-like"/>
</dbReference>
<dbReference type="SUPFAM" id="SSF53300">
    <property type="entry name" value="vWA-like"/>
    <property type="match status" value="1"/>
</dbReference>
<dbReference type="PROSITE" id="PS50026">
    <property type="entry name" value="EGF_3"/>
    <property type="match status" value="3"/>
</dbReference>
<dbReference type="SMART" id="SM00327">
    <property type="entry name" value="VWA"/>
    <property type="match status" value="1"/>
</dbReference>
<feature type="domain" description="EGF-like" evidence="5">
    <location>
        <begin position="640"/>
        <end position="683"/>
    </location>
</feature>
<dbReference type="Gene3D" id="3.10.100.10">
    <property type="entry name" value="Mannose-Binding Protein A, subunit A"/>
    <property type="match status" value="1"/>
</dbReference>
<gene>
    <name evidence="8" type="primary">Necator_chrIII.g8975</name>
    <name evidence="8" type="ORF">RB195_008210</name>
</gene>
<dbReference type="InterPro" id="IPR057085">
    <property type="entry name" value="Ig_Irg-7"/>
</dbReference>
<dbReference type="InterPro" id="IPR000742">
    <property type="entry name" value="EGF"/>
</dbReference>
<feature type="disulfide bond" evidence="4">
    <location>
        <begin position="1324"/>
        <end position="1333"/>
    </location>
</feature>
<feature type="domain" description="C-type lectin" evidence="6">
    <location>
        <begin position="995"/>
        <end position="1117"/>
    </location>
</feature>
<evidence type="ECO:0000256" key="1">
    <source>
        <dbReference type="ARBA" id="ARBA00004613"/>
    </source>
</evidence>
<dbReference type="Pfam" id="PF00092">
    <property type="entry name" value="VWA"/>
    <property type="match status" value="1"/>
</dbReference>
<evidence type="ECO:0000259" key="7">
    <source>
        <dbReference type="PROSITE" id="PS50234"/>
    </source>
</evidence>
<evidence type="ECO:0000313" key="9">
    <source>
        <dbReference type="Proteomes" id="UP001303046"/>
    </source>
</evidence>
<keyword evidence="4" id="KW-0245">EGF-like domain</keyword>